<dbReference type="InterPro" id="IPR007627">
    <property type="entry name" value="RNA_pol_sigma70_r2"/>
</dbReference>
<dbReference type="NCBIfam" id="TIGR02937">
    <property type="entry name" value="sigma70-ECF"/>
    <property type="match status" value="1"/>
</dbReference>
<evidence type="ECO:0000256" key="6">
    <source>
        <dbReference type="RuleBase" id="RU000716"/>
    </source>
</evidence>
<keyword evidence="2 6" id="KW-0805">Transcription regulation</keyword>
<keyword evidence="3 6" id="KW-0731">Sigma factor</keyword>
<dbReference type="OrthoDB" id="9803470at2"/>
<evidence type="ECO:0000256" key="2">
    <source>
        <dbReference type="ARBA" id="ARBA00023015"/>
    </source>
</evidence>
<keyword evidence="4 6" id="KW-0238">DNA-binding</keyword>
<dbReference type="InterPro" id="IPR013249">
    <property type="entry name" value="RNA_pol_sigma70_r4_t2"/>
</dbReference>
<accession>A0A2U2BT29</accession>
<feature type="domain" description="RNA polymerase sigma-70 region 2" evidence="8">
    <location>
        <begin position="42"/>
        <end position="107"/>
    </location>
</feature>
<dbReference type="PANTHER" id="PTHR43133:SF51">
    <property type="entry name" value="RNA POLYMERASE SIGMA FACTOR"/>
    <property type="match status" value="1"/>
</dbReference>
<evidence type="ECO:0000256" key="5">
    <source>
        <dbReference type="ARBA" id="ARBA00023163"/>
    </source>
</evidence>
<name>A0A2U2BT29_9PROT</name>
<evidence type="ECO:0000313" key="11">
    <source>
        <dbReference type="Proteomes" id="UP000245168"/>
    </source>
</evidence>
<evidence type="ECO:0000259" key="8">
    <source>
        <dbReference type="Pfam" id="PF04542"/>
    </source>
</evidence>
<dbReference type="NCBIfam" id="NF008888">
    <property type="entry name" value="PRK11922.1"/>
    <property type="match status" value="1"/>
</dbReference>
<dbReference type="SUPFAM" id="SSF88659">
    <property type="entry name" value="Sigma3 and sigma4 domains of RNA polymerase sigma factors"/>
    <property type="match status" value="1"/>
</dbReference>
<dbReference type="Gene3D" id="1.10.1740.10">
    <property type="match status" value="1"/>
</dbReference>
<evidence type="ECO:0000256" key="4">
    <source>
        <dbReference type="ARBA" id="ARBA00023125"/>
    </source>
</evidence>
<evidence type="ECO:0000256" key="1">
    <source>
        <dbReference type="ARBA" id="ARBA00010641"/>
    </source>
</evidence>
<feature type="domain" description="RNA polymerase sigma factor 70 region 4 type 2" evidence="9">
    <location>
        <begin position="149"/>
        <end position="197"/>
    </location>
</feature>
<dbReference type="SUPFAM" id="SSF88946">
    <property type="entry name" value="Sigma2 domain of RNA polymerase sigma factors"/>
    <property type="match status" value="1"/>
</dbReference>
<dbReference type="AlphaFoldDB" id="A0A2U2BT29"/>
<dbReference type="InterPro" id="IPR000838">
    <property type="entry name" value="RNA_pol_sigma70_ECF_CS"/>
</dbReference>
<dbReference type="Gene3D" id="1.10.10.10">
    <property type="entry name" value="Winged helix-like DNA-binding domain superfamily/Winged helix DNA-binding domain"/>
    <property type="match status" value="1"/>
</dbReference>
<gene>
    <name evidence="10" type="ORF">DDZ18_05615</name>
</gene>
<dbReference type="EMBL" id="QEXV01000003">
    <property type="protein sequence ID" value="PWE17175.1"/>
    <property type="molecule type" value="Genomic_DNA"/>
</dbReference>
<evidence type="ECO:0000313" key="10">
    <source>
        <dbReference type="EMBL" id="PWE17175.1"/>
    </source>
</evidence>
<proteinExistence type="inferred from homology"/>
<dbReference type="InterPro" id="IPR013325">
    <property type="entry name" value="RNA_pol_sigma_r2"/>
</dbReference>
<dbReference type="Proteomes" id="UP000245168">
    <property type="component" value="Unassembled WGS sequence"/>
</dbReference>
<organism evidence="10 11">
    <name type="scientific">Marinicauda salina</name>
    <dbReference type="NCBI Taxonomy" id="2135793"/>
    <lineage>
        <taxon>Bacteria</taxon>
        <taxon>Pseudomonadati</taxon>
        <taxon>Pseudomonadota</taxon>
        <taxon>Alphaproteobacteria</taxon>
        <taxon>Maricaulales</taxon>
        <taxon>Maricaulaceae</taxon>
        <taxon>Marinicauda</taxon>
    </lineage>
</organism>
<dbReference type="CDD" id="cd06171">
    <property type="entry name" value="Sigma70_r4"/>
    <property type="match status" value="1"/>
</dbReference>
<reference evidence="11" key="1">
    <citation type="submission" date="2018-05" db="EMBL/GenBank/DDBJ databases">
        <authorList>
            <person name="Liu B.-T."/>
        </authorList>
    </citation>
    <scope>NUCLEOTIDE SEQUENCE [LARGE SCALE GENOMIC DNA]</scope>
    <source>
        <strain evidence="11">WD6-1</strain>
    </source>
</reference>
<keyword evidence="5 6" id="KW-0804">Transcription</keyword>
<protein>
    <recommendedName>
        <fullName evidence="6">RNA polymerase sigma factor</fullName>
    </recommendedName>
</protein>
<dbReference type="PANTHER" id="PTHR43133">
    <property type="entry name" value="RNA POLYMERASE ECF-TYPE SIGMA FACTO"/>
    <property type="match status" value="1"/>
</dbReference>
<dbReference type="InterPro" id="IPR039425">
    <property type="entry name" value="RNA_pol_sigma-70-like"/>
</dbReference>
<dbReference type="RefSeq" id="WP_109252406.1">
    <property type="nucleotide sequence ID" value="NZ_QEXV01000003.1"/>
</dbReference>
<dbReference type="InterPro" id="IPR036388">
    <property type="entry name" value="WH-like_DNA-bd_sf"/>
</dbReference>
<feature type="compositionally biased region" description="Polar residues" evidence="7">
    <location>
        <begin position="10"/>
        <end position="21"/>
    </location>
</feature>
<evidence type="ECO:0000256" key="7">
    <source>
        <dbReference type="SAM" id="MobiDB-lite"/>
    </source>
</evidence>
<dbReference type="GO" id="GO:0016987">
    <property type="term" value="F:sigma factor activity"/>
    <property type="evidence" value="ECO:0007669"/>
    <property type="project" value="UniProtKB-KW"/>
</dbReference>
<evidence type="ECO:0000256" key="3">
    <source>
        <dbReference type="ARBA" id="ARBA00023082"/>
    </source>
</evidence>
<dbReference type="GO" id="GO:0006352">
    <property type="term" value="P:DNA-templated transcription initiation"/>
    <property type="evidence" value="ECO:0007669"/>
    <property type="project" value="InterPro"/>
</dbReference>
<dbReference type="PROSITE" id="PS01063">
    <property type="entry name" value="SIGMA70_ECF"/>
    <property type="match status" value="1"/>
</dbReference>
<dbReference type="GO" id="GO:0003677">
    <property type="term" value="F:DNA binding"/>
    <property type="evidence" value="ECO:0007669"/>
    <property type="project" value="UniProtKB-KW"/>
</dbReference>
<dbReference type="InterPro" id="IPR013324">
    <property type="entry name" value="RNA_pol_sigma_r3/r4-like"/>
</dbReference>
<feature type="region of interest" description="Disordered" evidence="7">
    <location>
        <begin position="1"/>
        <end position="30"/>
    </location>
</feature>
<keyword evidence="11" id="KW-1185">Reference proteome</keyword>
<evidence type="ECO:0000259" key="9">
    <source>
        <dbReference type="Pfam" id="PF08281"/>
    </source>
</evidence>
<dbReference type="InterPro" id="IPR014284">
    <property type="entry name" value="RNA_pol_sigma-70_dom"/>
</dbReference>
<dbReference type="Pfam" id="PF04542">
    <property type="entry name" value="Sigma70_r2"/>
    <property type="match status" value="1"/>
</dbReference>
<comment type="similarity">
    <text evidence="1 6">Belongs to the sigma-70 factor family. ECF subfamily.</text>
</comment>
<dbReference type="Pfam" id="PF08281">
    <property type="entry name" value="Sigma70_r4_2"/>
    <property type="match status" value="1"/>
</dbReference>
<comment type="caution">
    <text evidence="10">The sequence shown here is derived from an EMBL/GenBank/DDBJ whole genome shotgun (WGS) entry which is preliminary data.</text>
</comment>
<sequence>MRADPENRAPASQPQAATSTADETDLVRRARNGDEAAVREIIRRNNQRLFRAARGLLDSDHEAEDVVQEAYVKAFTRLDGFDGRAALSTWLTRIAVNAALSRLRKRRPTADLEAIDMHANQNGGQILPFPSNPPDPEASAARAEARRFIEQALNGLPAAFRLVFILRDVQGLTTEEAAEAMGVKPQTVKTRLFRARRLIREAIDGSLEAGFSGLYPFDGARCANLADRVVAALRTEGRLS</sequence>